<organism evidence="1 2">
    <name type="scientific">Geodermatophilus tzadiensis</name>
    <dbReference type="NCBI Taxonomy" id="1137988"/>
    <lineage>
        <taxon>Bacteria</taxon>
        <taxon>Bacillati</taxon>
        <taxon>Actinomycetota</taxon>
        <taxon>Actinomycetes</taxon>
        <taxon>Geodermatophilales</taxon>
        <taxon>Geodermatophilaceae</taxon>
        <taxon>Geodermatophilus</taxon>
    </lineage>
</organism>
<comment type="caution">
    <text evidence="1">The sequence shown here is derived from an EMBL/GenBank/DDBJ whole genome shotgun (WGS) entry which is preliminary data.</text>
</comment>
<dbReference type="OrthoDB" id="116741at2"/>
<dbReference type="Proteomes" id="UP000239210">
    <property type="component" value="Unassembled WGS sequence"/>
</dbReference>
<proteinExistence type="predicted"/>
<protein>
    <submittedName>
        <fullName evidence="1">Uncharacterized protein</fullName>
    </submittedName>
</protein>
<accession>A0A2T0SQ70</accession>
<dbReference type="AlphaFoldDB" id="A0A2T0SQ70"/>
<reference evidence="1 2" key="1">
    <citation type="submission" date="2018-03" db="EMBL/GenBank/DDBJ databases">
        <title>Genomic Encyclopedia of Archaeal and Bacterial Type Strains, Phase II (KMG-II): from individual species to whole genera.</title>
        <authorList>
            <person name="Goeker M."/>
        </authorList>
    </citation>
    <scope>NUCLEOTIDE SEQUENCE [LARGE SCALE GENOMIC DNA]</scope>
    <source>
        <strain evidence="1 2">DSM 45416</strain>
    </source>
</reference>
<dbReference type="RefSeq" id="WP_106282217.1">
    <property type="nucleotide sequence ID" value="NZ_PVTG01000028.1"/>
</dbReference>
<dbReference type="EMBL" id="PVTG01000028">
    <property type="protein sequence ID" value="PRY35561.1"/>
    <property type="molecule type" value="Genomic_DNA"/>
</dbReference>
<evidence type="ECO:0000313" key="1">
    <source>
        <dbReference type="EMBL" id="PRY35561.1"/>
    </source>
</evidence>
<name>A0A2T0SQ70_9ACTN</name>
<keyword evidence="2" id="KW-1185">Reference proteome</keyword>
<evidence type="ECO:0000313" key="2">
    <source>
        <dbReference type="Proteomes" id="UP000239210"/>
    </source>
</evidence>
<gene>
    <name evidence="1" type="ORF">LY71_1281</name>
</gene>
<sequence length="173" mass="19173">MTTTSRTADVTEDSASSPLARGTQALTALVHIKPGRRQQLQQVLATVGERIASGQLGPLDEIGTVHFARWVILPDCGEEGGLLFTTNYDGPWDRYIEAFAEKAHESFQLIYDNCVGWPEGGATDIEAFKKYIKDNSLPSDVYYRAYPMATVREVKSALRLKQSFIDALDEASR</sequence>